<proteinExistence type="predicted"/>
<dbReference type="EMBL" id="CAJDYZ010002709">
    <property type="protein sequence ID" value="CAD1469635.1"/>
    <property type="molecule type" value="Genomic_DNA"/>
</dbReference>
<reference evidence="3" key="1">
    <citation type="submission" date="2020-07" db="EMBL/GenBank/DDBJ databases">
        <authorList>
            <person name="Nazaruddin N."/>
        </authorList>
    </citation>
    <scope>NUCLEOTIDE SEQUENCE</scope>
</reference>
<feature type="region of interest" description="Disordered" evidence="1">
    <location>
        <begin position="53"/>
        <end position="72"/>
    </location>
</feature>
<sequence>TSKDPRHTGRKRCAGETQVVLSALSSQSVTLQAFGDAQRGRIADWTSDYKRDAARRDATQSPSYQLPVSPFPTEGNMSLNGPVYRLVRLLLLVGVFNAVSAVIKGNTDNQHYQQQ</sequence>
<dbReference type="OrthoDB" id="10567164at2759"/>
<gene>
    <name evidence="3" type="ORF">MHI_LOCUS140395</name>
</gene>
<dbReference type="AlphaFoldDB" id="A0A6V7GYQ6"/>
<evidence type="ECO:0000313" key="3">
    <source>
        <dbReference type="EMBL" id="CAD1469635.1"/>
    </source>
</evidence>
<accession>A0A6V7GYQ6</accession>
<organism evidence="3 4">
    <name type="scientific">Heterotrigona itama</name>
    <dbReference type="NCBI Taxonomy" id="395501"/>
    <lineage>
        <taxon>Eukaryota</taxon>
        <taxon>Metazoa</taxon>
        <taxon>Ecdysozoa</taxon>
        <taxon>Arthropoda</taxon>
        <taxon>Hexapoda</taxon>
        <taxon>Insecta</taxon>
        <taxon>Pterygota</taxon>
        <taxon>Neoptera</taxon>
        <taxon>Endopterygota</taxon>
        <taxon>Hymenoptera</taxon>
        <taxon>Apocrita</taxon>
        <taxon>Aculeata</taxon>
        <taxon>Apoidea</taxon>
        <taxon>Anthophila</taxon>
        <taxon>Apidae</taxon>
        <taxon>Heterotrigona</taxon>
    </lineage>
</organism>
<evidence type="ECO:0000256" key="1">
    <source>
        <dbReference type="SAM" id="MobiDB-lite"/>
    </source>
</evidence>
<evidence type="ECO:0000313" key="4">
    <source>
        <dbReference type="Proteomes" id="UP000752696"/>
    </source>
</evidence>
<evidence type="ECO:0000256" key="2">
    <source>
        <dbReference type="SAM" id="Phobius"/>
    </source>
</evidence>
<feature type="non-terminal residue" evidence="3">
    <location>
        <position position="115"/>
    </location>
</feature>
<keyword evidence="2" id="KW-1133">Transmembrane helix</keyword>
<feature type="transmembrane region" description="Helical" evidence="2">
    <location>
        <begin position="86"/>
        <end position="103"/>
    </location>
</feature>
<feature type="non-terminal residue" evidence="3">
    <location>
        <position position="1"/>
    </location>
</feature>
<keyword evidence="2" id="KW-0812">Transmembrane</keyword>
<comment type="caution">
    <text evidence="3">The sequence shown here is derived from an EMBL/GenBank/DDBJ whole genome shotgun (WGS) entry which is preliminary data.</text>
</comment>
<name>A0A6V7GYQ6_9HYME</name>
<protein>
    <submittedName>
        <fullName evidence="3">Uncharacterized protein</fullName>
    </submittedName>
</protein>
<keyword evidence="4" id="KW-1185">Reference proteome</keyword>
<dbReference type="Proteomes" id="UP000752696">
    <property type="component" value="Unassembled WGS sequence"/>
</dbReference>
<keyword evidence="2" id="KW-0472">Membrane</keyword>